<dbReference type="PANTHER" id="PTHR30146:SF109">
    <property type="entry name" value="HTH-TYPE TRANSCRIPTIONAL REGULATOR GALS"/>
    <property type="match status" value="1"/>
</dbReference>
<evidence type="ECO:0000256" key="2">
    <source>
        <dbReference type="ARBA" id="ARBA00023125"/>
    </source>
</evidence>
<organism evidence="5">
    <name type="scientific">bioreactor metagenome</name>
    <dbReference type="NCBI Taxonomy" id="1076179"/>
    <lineage>
        <taxon>unclassified sequences</taxon>
        <taxon>metagenomes</taxon>
        <taxon>ecological metagenomes</taxon>
    </lineage>
</organism>
<dbReference type="GO" id="GO:0000976">
    <property type="term" value="F:transcription cis-regulatory region binding"/>
    <property type="evidence" value="ECO:0007669"/>
    <property type="project" value="TreeGrafter"/>
</dbReference>
<dbReference type="CDD" id="cd06288">
    <property type="entry name" value="PBP1_sucrose_transcription_regulator"/>
    <property type="match status" value="1"/>
</dbReference>
<evidence type="ECO:0000256" key="1">
    <source>
        <dbReference type="ARBA" id="ARBA00023015"/>
    </source>
</evidence>
<dbReference type="InterPro" id="IPR046335">
    <property type="entry name" value="LacI/GalR-like_sensor"/>
</dbReference>
<dbReference type="InterPro" id="IPR028082">
    <property type="entry name" value="Peripla_BP_I"/>
</dbReference>
<keyword evidence="2" id="KW-0238">DNA-binding</keyword>
<accession>A0A644ZIL9</accession>
<name>A0A644ZIL9_9ZZZZ</name>
<reference evidence="5" key="1">
    <citation type="submission" date="2019-08" db="EMBL/GenBank/DDBJ databases">
        <authorList>
            <person name="Kucharzyk K."/>
            <person name="Murdoch R.W."/>
            <person name="Higgins S."/>
            <person name="Loffler F."/>
        </authorList>
    </citation>
    <scope>NUCLEOTIDE SEQUENCE</scope>
</reference>
<sequence>MNYRPNLNARYLKSGRSQTLGIVTEDLTVFNAPEIVDGIAAACDEAGYHYILGNLRFFKRYGNGPKDADESTALVHGIVDDMLSKMVDGIIYIGYHSHVVVSLSDHPEPRFVCAYCTSQDTSIPSVIYDDKKAAFEATERLIRKPGRTVGMIAGPSDSSHAFNRTRGHQEALFAHGIPYNPALTAIGDWGRDCGYVLGERLIKSGATAIFAHNDLMATGVLDYCNANGIEVGKDLLLIGFDNREISTVCRPQLSTVALPLFEIGQTAAHVMLDILAGKEPPAEHEILLDCSIIERESTLGQTHRA</sequence>
<evidence type="ECO:0000259" key="4">
    <source>
        <dbReference type="Pfam" id="PF13377"/>
    </source>
</evidence>
<dbReference type="PANTHER" id="PTHR30146">
    <property type="entry name" value="LACI-RELATED TRANSCRIPTIONAL REPRESSOR"/>
    <property type="match status" value="1"/>
</dbReference>
<dbReference type="GO" id="GO:0003700">
    <property type="term" value="F:DNA-binding transcription factor activity"/>
    <property type="evidence" value="ECO:0007669"/>
    <property type="project" value="TreeGrafter"/>
</dbReference>
<dbReference type="Pfam" id="PF13377">
    <property type="entry name" value="Peripla_BP_3"/>
    <property type="match status" value="1"/>
</dbReference>
<dbReference type="EMBL" id="VSSQ01009108">
    <property type="protein sequence ID" value="MPM40735.1"/>
    <property type="molecule type" value="Genomic_DNA"/>
</dbReference>
<gene>
    <name evidence="5" type="primary">ccpA_30</name>
    <name evidence="5" type="ORF">SDC9_87383</name>
</gene>
<proteinExistence type="predicted"/>
<evidence type="ECO:0000313" key="5">
    <source>
        <dbReference type="EMBL" id="MPM40735.1"/>
    </source>
</evidence>
<dbReference type="AlphaFoldDB" id="A0A644ZIL9"/>
<dbReference type="SUPFAM" id="SSF53822">
    <property type="entry name" value="Periplasmic binding protein-like I"/>
    <property type="match status" value="1"/>
</dbReference>
<feature type="domain" description="Transcriptional regulator LacI/GalR-like sensor" evidence="4">
    <location>
        <begin position="139"/>
        <end position="298"/>
    </location>
</feature>
<comment type="caution">
    <text evidence="5">The sequence shown here is derived from an EMBL/GenBank/DDBJ whole genome shotgun (WGS) entry which is preliminary data.</text>
</comment>
<dbReference type="Gene3D" id="3.40.50.2300">
    <property type="match status" value="2"/>
</dbReference>
<keyword evidence="3" id="KW-0804">Transcription</keyword>
<evidence type="ECO:0000256" key="3">
    <source>
        <dbReference type="ARBA" id="ARBA00023163"/>
    </source>
</evidence>
<keyword evidence="1" id="KW-0805">Transcription regulation</keyword>
<protein>
    <submittedName>
        <fullName evidence="5">Catabolite control protein A</fullName>
    </submittedName>
</protein>